<dbReference type="OrthoDB" id="9803495at2"/>
<protein>
    <recommendedName>
        <fullName evidence="2">Biotin transporter</fullName>
    </recommendedName>
</protein>
<sequence length="196" mass="21523">MIKQTFQTRQIVYVALFAALMTIGANVTSFLVIGSVPITLQPFFAMLAGALLGKRLGSISMIVYIVVGLVGFPVFAQFRGGFSTFVSPTFGFLLSFIILAFVAGWIIEKSKEKNISTFFIACFVGLLINYLLGTNYMYVNLNLLADGEAVSYGTVWAWMAAPFVKDFIFTCFAAILAKRVYHMVQLSNPTSRSKAA</sequence>
<comment type="similarity">
    <text evidence="1 2">Belongs to the BioY family.</text>
</comment>
<keyword evidence="2 3" id="KW-0472">Membrane</keyword>
<dbReference type="PIRSF" id="PIRSF016661">
    <property type="entry name" value="BioY"/>
    <property type="match status" value="1"/>
</dbReference>
<feature type="transmembrane region" description="Helical" evidence="3">
    <location>
        <begin position="155"/>
        <end position="177"/>
    </location>
</feature>
<dbReference type="Gene3D" id="1.10.1760.20">
    <property type="match status" value="1"/>
</dbReference>
<dbReference type="GO" id="GO:0015225">
    <property type="term" value="F:biotin transmembrane transporter activity"/>
    <property type="evidence" value="ECO:0007669"/>
    <property type="project" value="UniProtKB-UniRule"/>
</dbReference>
<comment type="caution">
    <text evidence="4">The sequence shown here is derived from an EMBL/GenBank/DDBJ whole genome shotgun (WGS) entry which is preliminary data.</text>
</comment>
<feature type="transmembrane region" description="Helical" evidence="3">
    <location>
        <begin position="12"/>
        <end position="32"/>
    </location>
</feature>
<reference evidence="4" key="1">
    <citation type="journal article" date="2014" name="Genome Announc.">
        <title>Draft Genome Sequences of Three Alkaliphilic Bacillus Strains, Bacillus wakoensis JCM 9140T, Bacillus akibai JCM 9157T, and Bacillus hemicellulosilyticus JCM 9152T.</title>
        <authorList>
            <person name="Yuki M."/>
            <person name="Oshima K."/>
            <person name="Suda W."/>
            <person name="Oshida Y."/>
            <person name="Kitamura K."/>
            <person name="Iida T."/>
            <person name="Hattori M."/>
            <person name="Ohkuma M."/>
        </authorList>
    </citation>
    <scope>NUCLEOTIDE SEQUENCE [LARGE SCALE GENOMIC DNA]</scope>
    <source>
        <strain evidence="4">JCM 9152</strain>
    </source>
</reference>
<dbReference type="RefSeq" id="WP_035342869.1">
    <property type="nucleotide sequence ID" value="NZ_BAUU01000010.1"/>
</dbReference>
<accession>W4QG60</accession>
<feature type="transmembrane region" description="Helical" evidence="3">
    <location>
        <begin position="61"/>
        <end position="79"/>
    </location>
</feature>
<evidence type="ECO:0000313" key="5">
    <source>
        <dbReference type="Proteomes" id="UP000018895"/>
    </source>
</evidence>
<dbReference type="AlphaFoldDB" id="W4QG60"/>
<keyword evidence="5" id="KW-1185">Reference proteome</keyword>
<dbReference type="EMBL" id="BAUU01000010">
    <property type="protein sequence ID" value="GAE30329.1"/>
    <property type="molecule type" value="Genomic_DNA"/>
</dbReference>
<dbReference type="GO" id="GO:0005886">
    <property type="term" value="C:plasma membrane"/>
    <property type="evidence" value="ECO:0007669"/>
    <property type="project" value="UniProtKB-SubCell"/>
</dbReference>
<dbReference type="Proteomes" id="UP000018895">
    <property type="component" value="Unassembled WGS sequence"/>
</dbReference>
<keyword evidence="3" id="KW-0812">Transmembrane</keyword>
<keyword evidence="2" id="KW-0813">Transport</keyword>
<keyword evidence="2" id="KW-1003">Cell membrane</keyword>
<feature type="transmembrane region" description="Helical" evidence="3">
    <location>
        <begin position="118"/>
        <end position="139"/>
    </location>
</feature>
<dbReference type="PANTHER" id="PTHR34295">
    <property type="entry name" value="BIOTIN TRANSPORTER BIOY"/>
    <property type="match status" value="1"/>
</dbReference>
<dbReference type="InterPro" id="IPR003784">
    <property type="entry name" value="BioY"/>
</dbReference>
<dbReference type="PANTHER" id="PTHR34295:SF1">
    <property type="entry name" value="BIOTIN TRANSPORTER BIOY"/>
    <property type="match status" value="1"/>
</dbReference>
<evidence type="ECO:0000256" key="1">
    <source>
        <dbReference type="ARBA" id="ARBA00010692"/>
    </source>
</evidence>
<proteinExistence type="inferred from homology"/>
<name>W4QG60_9BACI</name>
<dbReference type="Pfam" id="PF02632">
    <property type="entry name" value="BioY"/>
    <property type="match status" value="1"/>
</dbReference>
<evidence type="ECO:0000256" key="2">
    <source>
        <dbReference type="PIRNR" id="PIRNR016661"/>
    </source>
</evidence>
<keyword evidence="3" id="KW-1133">Transmembrane helix</keyword>
<evidence type="ECO:0000313" key="4">
    <source>
        <dbReference type="EMBL" id="GAE30329.1"/>
    </source>
</evidence>
<evidence type="ECO:0000256" key="3">
    <source>
        <dbReference type="SAM" id="Phobius"/>
    </source>
</evidence>
<organism evidence="4 5">
    <name type="scientific">Halalkalibacter hemicellulosilyticusJCM 9152</name>
    <dbReference type="NCBI Taxonomy" id="1236971"/>
    <lineage>
        <taxon>Bacteria</taxon>
        <taxon>Bacillati</taxon>
        <taxon>Bacillota</taxon>
        <taxon>Bacilli</taxon>
        <taxon>Bacillales</taxon>
        <taxon>Bacillaceae</taxon>
        <taxon>Halalkalibacter</taxon>
    </lineage>
</organism>
<comment type="subcellular location">
    <subcellularLocation>
        <location evidence="2">Cell membrane</location>
        <topology evidence="2">Multi-pass membrane protein</topology>
    </subcellularLocation>
</comment>
<dbReference type="STRING" id="1236971.JCM9152_1733"/>
<feature type="transmembrane region" description="Helical" evidence="3">
    <location>
        <begin position="85"/>
        <end position="106"/>
    </location>
</feature>
<gene>
    <name evidence="4" type="ORF">JCM9152_1733</name>
</gene>